<keyword evidence="1" id="KW-0472">Membrane</keyword>
<protein>
    <submittedName>
        <fullName evidence="3">DUF418 domain-containing protein</fullName>
    </submittedName>
</protein>
<evidence type="ECO:0000313" key="4">
    <source>
        <dbReference type="Proteomes" id="UP000281118"/>
    </source>
</evidence>
<organism evidence="3 4">
    <name type="scientific">Variovorax guangxiensis</name>
    <dbReference type="NCBI Taxonomy" id="1775474"/>
    <lineage>
        <taxon>Bacteria</taxon>
        <taxon>Pseudomonadati</taxon>
        <taxon>Pseudomonadota</taxon>
        <taxon>Betaproteobacteria</taxon>
        <taxon>Burkholderiales</taxon>
        <taxon>Comamonadaceae</taxon>
        <taxon>Variovorax</taxon>
    </lineage>
</organism>
<feature type="transmembrane region" description="Helical" evidence="1">
    <location>
        <begin position="178"/>
        <end position="198"/>
    </location>
</feature>
<accession>A0A3S0Z8P7</accession>
<evidence type="ECO:0000259" key="2">
    <source>
        <dbReference type="Pfam" id="PF04235"/>
    </source>
</evidence>
<dbReference type="OrthoDB" id="9807744at2"/>
<keyword evidence="1" id="KW-0812">Transmembrane</keyword>
<keyword evidence="1" id="KW-1133">Transmembrane helix</keyword>
<dbReference type="InterPro" id="IPR007349">
    <property type="entry name" value="DUF418"/>
</dbReference>
<feature type="domain" description="DUF418" evidence="2">
    <location>
        <begin position="72"/>
        <end position="219"/>
    </location>
</feature>
<name>A0A3S0Z8P7_9BURK</name>
<feature type="transmembrane region" description="Helical" evidence="1">
    <location>
        <begin position="121"/>
        <end position="137"/>
    </location>
</feature>
<dbReference type="Proteomes" id="UP000281118">
    <property type="component" value="Unassembled WGS sequence"/>
</dbReference>
<evidence type="ECO:0000313" key="3">
    <source>
        <dbReference type="EMBL" id="RUR71202.1"/>
    </source>
</evidence>
<feature type="transmembrane region" description="Helical" evidence="1">
    <location>
        <begin position="96"/>
        <end position="115"/>
    </location>
</feature>
<dbReference type="Pfam" id="PF04235">
    <property type="entry name" value="DUF418"/>
    <property type="match status" value="1"/>
</dbReference>
<reference evidence="3 4" key="1">
    <citation type="submission" date="2018-12" db="EMBL/GenBank/DDBJ databases">
        <title>The genome sequences of Variovorax guangxiensis DSM 27352.</title>
        <authorList>
            <person name="Gao J."/>
            <person name="Sun J."/>
        </authorList>
    </citation>
    <scope>NUCLEOTIDE SEQUENCE [LARGE SCALE GENOMIC DNA]</scope>
    <source>
        <strain evidence="3 4">DSM 27352</strain>
    </source>
</reference>
<dbReference type="AlphaFoldDB" id="A0A3S0Z8P7"/>
<evidence type="ECO:0000256" key="1">
    <source>
        <dbReference type="SAM" id="Phobius"/>
    </source>
</evidence>
<feature type="transmembrane region" description="Helical" evidence="1">
    <location>
        <begin position="31"/>
        <end position="61"/>
    </location>
</feature>
<dbReference type="EMBL" id="RXFT01000018">
    <property type="protein sequence ID" value="RUR71202.1"/>
    <property type="molecule type" value="Genomic_DNA"/>
</dbReference>
<dbReference type="RefSeq" id="WP_126025285.1">
    <property type="nucleotide sequence ID" value="NZ_RXFT01000018.1"/>
</dbReference>
<proteinExistence type="predicted"/>
<sequence>MTFDLAARRLPRQPRAGSVRRPELPDALRGFVLFLMPMLGLLGASALEFAVSSAALLSLLLGMSFAMRADQPGKKPAALRVLARRMLLESVAYRRLWVRLLKTAAVTGIIAALLLQRLAPLAAALFICCMAAFVLLFQQARWRQWLRKLAPMGCIALTNWLLQVLAATVLFHALEPRFGLLLGVAMPFAALPALQAVLSCRWLARTRRVPVAPVWHGLVSEGQAG</sequence>
<comment type="caution">
    <text evidence="3">The sequence shown here is derived from an EMBL/GenBank/DDBJ whole genome shotgun (WGS) entry which is preliminary data.</text>
</comment>
<gene>
    <name evidence="3" type="ORF">EJP67_29580</name>
</gene>
<feature type="transmembrane region" description="Helical" evidence="1">
    <location>
        <begin position="149"/>
        <end position="172"/>
    </location>
</feature>